<dbReference type="EMBL" id="KN826447">
    <property type="protein sequence ID" value="KIK78869.1"/>
    <property type="molecule type" value="Genomic_DNA"/>
</dbReference>
<evidence type="ECO:0000313" key="3">
    <source>
        <dbReference type="Proteomes" id="UP000054538"/>
    </source>
</evidence>
<protein>
    <submittedName>
        <fullName evidence="2">Uncharacterized protein</fullName>
    </submittedName>
</protein>
<evidence type="ECO:0000313" key="2">
    <source>
        <dbReference type="EMBL" id="KIK78869.1"/>
    </source>
</evidence>
<dbReference type="InParanoid" id="A0A0D0DDN0"/>
<dbReference type="HOGENOM" id="CLU_1478488_0_0_1"/>
<name>A0A0D0DDN0_9AGAM</name>
<feature type="non-terminal residue" evidence="2">
    <location>
        <position position="184"/>
    </location>
</feature>
<dbReference type="STRING" id="930991.A0A0D0DDN0"/>
<keyword evidence="3" id="KW-1185">Reference proteome</keyword>
<dbReference type="Proteomes" id="UP000054538">
    <property type="component" value="Unassembled WGS sequence"/>
</dbReference>
<reference evidence="3" key="2">
    <citation type="submission" date="2015-01" db="EMBL/GenBank/DDBJ databases">
        <title>Evolutionary Origins and Diversification of the Mycorrhizal Mutualists.</title>
        <authorList>
            <consortium name="DOE Joint Genome Institute"/>
            <consortium name="Mycorrhizal Genomics Consortium"/>
            <person name="Kohler A."/>
            <person name="Kuo A."/>
            <person name="Nagy L.G."/>
            <person name="Floudas D."/>
            <person name="Copeland A."/>
            <person name="Barry K.W."/>
            <person name="Cichocki N."/>
            <person name="Veneault-Fourrey C."/>
            <person name="LaButti K."/>
            <person name="Lindquist E.A."/>
            <person name="Lipzen A."/>
            <person name="Lundell T."/>
            <person name="Morin E."/>
            <person name="Murat C."/>
            <person name="Riley R."/>
            <person name="Ohm R."/>
            <person name="Sun H."/>
            <person name="Tunlid A."/>
            <person name="Henrissat B."/>
            <person name="Grigoriev I.V."/>
            <person name="Hibbett D.S."/>
            <person name="Martin F."/>
        </authorList>
    </citation>
    <scope>NUCLEOTIDE SEQUENCE [LARGE SCALE GENOMIC DNA]</scope>
    <source>
        <strain evidence="3">Ve08.2h10</strain>
    </source>
</reference>
<gene>
    <name evidence="2" type="ORF">PAXRUDRAFT_16645</name>
</gene>
<evidence type="ECO:0000256" key="1">
    <source>
        <dbReference type="SAM" id="MobiDB-lite"/>
    </source>
</evidence>
<sequence>MPSYRRRHFPEGPQKVWIVDKHGKVEFITNPMFYKIRGLAETGTTAVQRRAGPKVIKPMTKFTLDMYRSAGYDELVARQNIFLERRKLRLAREQKYFKSKRAHRPPPRRRRLPSSSSLQEALPAPTSLPVENRDMLTQELFGPECGDVSMEDAIENDHADVSMEDPTGITGASDHPNSDEEDER</sequence>
<feature type="region of interest" description="Disordered" evidence="1">
    <location>
        <begin position="94"/>
        <end position="184"/>
    </location>
</feature>
<proteinExistence type="predicted"/>
<dbReference type="AlphaFoldDB" id="A0A0D0DDN0"/>
<feature type="compositionally biased region" description="Basic residues" evidence="1">
    <location>
        <begin position="97"/>
        <end position="112"/>
    </location>
</feature>
<accession>A0A0D0DDN0</accession>
<reference evidence="2 3" key="1">
    <citation type="submission" date="2014-04" db="EMBL/GenBank/DDBJ databases">
        <authorList>
            <consortium name="DOE Joint Genome Institute"/>
            <person name="Kuo A."/>
            <person name="Kohler A."/>
            <person name="Jargeat P."/>
            <person name="Nagy L.G."/>
            <person name="Floudas D."/>
            <person name="Copeland A."/>
            <person name="Barry K.W."/>
            <person name="Cichocki N."/>
            <person name="Veneault-Fourrey C."/>
            <person name="LaButti K."/>
            <person name="Lindquist E.A."/>
            <person name="Lipzen A."/>
            <person name="Lundell T."/>
            <person name="Morin E."/>
            <person name="Murat C."/>
            <person name="Sun H."/>
            <person name="Tunlid A."/>
            <person name="Henrissat B."/>
            <person name="Grigoriev I.V."/>
            <person name="Hibbett D.S."/>
            <person name="Martin F."/>
            <person name="Nordberg H.P."/>
            <person name="Cantor M.N."/>
            <person name="Hua S.X."/>
        </authorList>
    </citation>
    <scope>NUCLEOTIDE SEQUENCE [LARGE SCALE GENOMIC DNA]</scope>
    <source>
        <strain evidence="2 3">Ve08.2h10</strain>
    </source>
</reference>
<organism evidence="2 3">
    <name type="scientific">Paxillus rubicundulus Ve08.2h10</name>
    <dbReference type="NCBI Taxonomy" id="930991"/>
    <lineage>
        <taxon>Eukaryota</taxon>
        <taxon>Fungi</taxon>
        <taxon>Dikarya</taxon>
        <taxon>Basidiomycota</taxon>
        <taxon>Agaricomycotina</taxon>
        <taxon>Agaricomycetes</taxon>
        <taxon>Agaricomycetidae</taxon>
        <taxon>Boletales</taxon>
        <taxon>Paxilineae</taxon>
        <taxon>Paxillaceae</taxon>
        <taxon>Paxillus</taxon>
    </lineage>
</organism>